<name>A0A520XBY8_9DELT</name>
<dbReference type="EMBL" id="SHMQ01000015">
    <property type="protein sequence ID" value="RZV38724.1"/>
    <property type="molecule type" value="Genomic_DNA"/>
</dbReference>
<dbReference type="Gene3D" id="2.10.260.10">
    <property type="match status" value="1"/>
</dbReference>
<dbReference type="InterPro" id="IPR007159">
    <property type="entry name" value="SpoVT-AbrB_dom"/>
</dbReference>
<accession>A0A520XBY8</accession>
<organism evidence="2 3">
    <name type="scientific">Candidatus Acidulodesulfobacterium acidiphilum</name>
    <dbReference type="NCBI Taxonomy" id="2597224"/>
    <lineage>
        <taxon>Bacteria</taxon>
        <taxon>Deltaproteobacteria</taxon>
        <taxon>Candidatus Acidulodesulfobacterales</taxon>
        <taxon>Candidatus Acidulodesulfobacterium</taxon>
    </lineage>
</organism>
<evidence type="ECO:0000259" key="1">
    <source>
        <dbReference type="SMART" id="SM00966"/>
    </source>
</evidence>
<dbReference type="Pfam" id="PF04014">
    <property type="entry name" value="MazE_antitoxin"/>
    <property type="match status" value="1"/>
</dbReference>
<dbReference type="SMART" id="SM00966">
    <property type="entry name" value="SpoVT_AbrB"/>
    <property type="match status" value="1"/>
</dbReference>
<gene>
    <name evidence="2" type="ORF">EVJ48_06345</name>
</gene>
<reference evidence="2 3" key="1">
    <citation type="submission" date="2019-01" db="EMBL/GenBank/DDBJ databases">
        <title>Insights into ecological role of a new deltaproteobacterial order Candidatus Sinidesulfobacterales (Sva0485) by metagenomics and metatranscriptomics.</title>
        <authorList>
            <person name="Tan S."/>
            <person name="Liu J."/>
            <person name="Fang Y."/>
            <person name="Hedlund B."/>
            <person name="Lian Z.-H."/>
            <person name="Huang L.-Y."/>
            <person name="Li J.-T."/>
            <person name="Huang L.-N."/>
            <person name="Li W.-J."/>
            <person name="Jiang H.-C."/>
            <person name="Dong H.-L."/>
            <person name="Shu W.-S."/>
        </authorList>
    </citation>
    <scope>NUCLEOTIDE SEQUENCE [LARGE SCALE GENOMIC DNA]</scope>
    <source>
        <strain evidence="2">AP4</strain>
    </source>
</reference>
<dbReference type="GO" id="GO:0003677">
    <property type="term" value="F:DNA binding"/>
    <property type="evidence" value="ECO:0007669"/>
    <property type="project" value="UniProtKB-KW"/>
</dbReference>
<evidence type="ECO:0000313" key="2">
    <source>
        <dbReference type="EMBL" id="RZV38724.1"/>
    </source>
</evidence>
<dbReference type="AlphaFoldDB" id="A0A520XBY8"/>
<sequence length="84" mass="9760">MKLNIITIGNSKGIRIPSAILKQCNIEKELDLEVKDNEIILKPAKNKPRDGWDNAFKLMRRRNDDALIIDDALDLDGEENWEWK</sequence>
<keyword evidence="2" id="KW-0238">DNA-binding</keyword>
<evidence type="ECO:0000313" key="3">
    <source>
        <dbReference type="Proteomes" id="UP000322454"/>
    </source>
</evidence>
<dbReference type="InterPro" id="IPR037914">
    <property type="entry name" value="SpoVT-AbrB_sf"/>
</dbReference>
<dbReference type="SUPFAM" id="SSF89447">
    <property type="entry name" value="AbrB/MazE/MraZ-like"/>
    <property type="match status" value="1"/>
</dbReference>
<feature type="domain" description="SpoVT-AbrB" evidence="1">
    <location>
        <begin position="6"/>
        <end position="49"/>
    </location>
</feature>
<dbReference type="Proteomes" id="UP000322454">
    <property type="component" value="Unassembled WGS sequence"/>
</dbReference>
<protein>
    <submittedName>
        <fullName evidence="2">AbrB/MazE/SpoVT family DNA-binding domain-containing protein</fullName>
    </submittedName>
</protein>
<comment type="caution">
    <text evidence="2">The sequence shown here is derived from an EMBL/GenBank/DDBJ whole genome shotgun (WGS) entry which is preliminary data.</text>
</comment>
<proteinExistence type="predicted"/>